<evidence type="ECO:0000313" key="2">
    <source>
        <dbReference type="Proteomes" id="UP000736787"/>
    </source>
</evidence>
<protein>
    <submittedName>
        <fullName evidence="1">Uncharacterized protein</fullName>
    </submittedName>
</protein>
<evidence type="ECO:0000313" key="1">
    <source>
        <dbReference type="EMBL" id="KAG2919292.1"/>
    </source>
</evidence>
<dbReference type="EMBL" id="RCMK01000611">
    <property type="protein sequence ID" value="KAG2919292.1"/>
    <property type="molecule type" value="Genomic_DNA"/>
</dbReference>
<dbReference type="Proteomes" id="UP000736787">
    <property type="component" value="Unassembled WGS sequence"/>
</dbReference>
<reference evidence="1" key="1">
    <citation type="submission" date="2018-10" db="EMBL/GenBank/DDBJ databases">
        <title>Effector identification in a new, highly contiguous assembly of the strawberry crown rot pathogen Phytophthora cactorum.</title>
        <authorList>
            <person name="Armitage A.D."/>
            <person name="Nellist C.F."/>
            <person name="Bates H."/>
            <person name="Vickerstaff R.J."/>
            <person name="Harrison R.J."/>
        </authorList>
    </citation>
    <scope>NUCLEOTIDE SEQUENCE</scope>
    <source>
        <strain evidence="1">4040</strain>
    </source>
</reference>
<proteinExistence type="predicted"/>
<comment type="caution">
    <text evidence="1">The sequence shown here is derived from an EMBL/GenBank/DDBJ whole genome shotgun (WGS) entry which is preliminary data.</text>
</comment>
<organism evidence="1 2">
    <name type="scientific">Phytophthora cactorum</name>
    <dbReference type="NCBI Taxonomy" id="29920"/>
    <lineage>
        <taxon>Eukaryota</taxon>
        <taxon>Sar</taxon>
        <taxon>Stramenopiles</taxon>
        <taxon>Oomycota</taxon>
        <taxon>Peronosporomycetes</taxon>
        <taxon>Peronosporales</taxon>
        <taxon>Peronosporaceae</taxon>
        <taxon>Phytophthora</taxon>
    </lineage>
</organism>
<name>A0A8T1K906_9STRA</name>
<dbReference type="AlphaFoldDB" id="A0A8T1K906"/>
<gene>
    <name evidence="1" type="ORF">PC117_g16834</name>
</gene>
<accession>A0A8T1K906</accession>
<sequence length="47" mass="5062">MALEAHDGAVVVKQFHLGPQPKRFSVVGQSPGLHAKESVCAFTCINR</sequence>